<dbReference type="GeneID" id="19882400"/>
<protein>
    <submittedName>
        <fullName evidence="2">Uncharacterized protein</fullName>
    </submittedName>
</protein>
<keyword evidence="3" id="KW-1185">Reference proteome</keyword>
<gene>
    <name evidence="2" type="ORF">VICG_01690</name>
</gene>
<dbReference type="InParanoid" id="L2GLZ4"/>
<dbReference type="AlphaFoldDB" id="L2GLZ4"/>
<keyword evidence="1" id="KW-0175">Coiled coil</keyword>
<name>L2GLZ4_VITCO</name>
<dbReference type="HOGENOM" id="CLU_605807_0_0_1"/>
<dbReference type="VEuPathDB" id="MicrosporidiaDB:VICG_01690"/>
<accession>L2GLZ4</accession>
<evidence type="ECO:0000313" key="3">
    <source>
        <dbReference type="Proteomes" id="UP000011082"/>
    </source>
</evidence>
<sequence>MMKTCPSTYQVYFRDHDIPNTSTIAISRDNVFYFNDHFIHVYSQSTNSHSKVFPVKNSSFLTVLKDAFLCSVSGNVLTLININTAHSIHAHSSSHSEVILKEIPIQILKYNDTRNNYLGFLYTESIEIFKVREDAGRSKNMNGSSPGLLIEIQLPFKAKSMACTGDDTYILTSQNQILRCKNVFITQCITLLSKIKYIPEVTDNACKIYAFERFIFIKTDKSILKYEIAEDTLLIQYTLAIQNSSDEVVLNFFLSDTLIHLSKAPFMIMKDRIYGLDQGISEYIAVSSKRIYFLNTEVSAGQTNTYQPTYEMSDYKITVNPTTVKIPDFIRDEQQKDQFLKNSLLLKKYESILNVLQKIDMDLDVREHENEKEYELISERLELLNSKRDELEERARNIRKRAERLVFRGDLTGFYDKIRILENFLQKLSVKKFDSFKSRLKAQNTILKNKAV</sequence>
<organism evidence="2 3">
    <name type="scientific">Vittaforma corneae (strain ATCC 50505)</name>
    <name type="common">Microsporidian parasite</name>
    <name type="synonym">Nosema corneum</name>
    <dbReference type="NCBI Taxonomy" id="993615"/>
    <lineage>
        <taxon>Eukaryota</taxon>
        <taxon>Fungi</taxon>
        <taxon>Fungi incertae sedis</taxon>
        <taxon>Microsporidia</taxon>
        <taxon>Nosematidae</taxon>
        <taxon>Vittaforma</taxon>
    </lineage>
</organism>
<dbReference type="Proteomes" id="UP000011082">
    <property type="component" value="Unassembled WGS sequence"/>
</dbReference>
<evidence type="ECO:0000256" key="1">
    <source>
        <dbReference type="SAM" id="Coils"/>
    </source>
</evidence>
<reference evidence="3" key="1">
    <citation type="submission" date="2011-05" db="EMBL/GenBank/DDBJ databases">
        <title>The genome sequence of Vittaforma corneae strain ATCC 50505.</title>
        <authorList>
            <consortium name="The Broad Institute Genome Sequencing Platform"/>
            <person name="Cuomo C."/>
            <person name="Didier E."/>
            <person name="Bowers L."/>
            <person name="Young S.K."/>
            <person name="Zeng Q."/>
            <person name="Gargeya S."/>
            <person name="Fitzgerald M."/>
            <person name="Haas B."/>
            <person name="Abouelleil A."/>
            <person name="Alvarado L."/>
            <person name="Arachchi H.M."/>
            <person name="Berlin A."/>
            <person name="Chapman S.B."/>
            <person name="Gearin G."/>
            <person name="Goldberg J."/>
            <person name="Griggs A."/>
            <person name="Gujja S."/>
            <person name="Hansen M."/>
            <person name="Heiman D."/>
            <person name="Howarth C."/>
            <person name="Larimer J."/>
            <person name="Lui A."/>
            <person name="MacDonald P.J.P."/>
            <person name="McCowen C."/>
            <person name="Montmayeur A."/>
            <person name="Murphy C."/>
            <person name="Neiman D."/>
            <person name="Pearson M."/>
            <person name="Priest M."/>
            <person name="Roberts A."/>
            <person name="Saif S."/>
            <person name="Shea T."/>
            <person name="Sisk P."/>
            <person name="Stolte C."/>
            <person name="Sykes S."/>
            <person name="Wortman J."/>
            <person name="Nusbaum C."/>
            <person name="Birren B."/>
        </authorList>
    </citation>
    <scope>NUCLEOTIDE SEQUENCE [LARGE SCALE GENOMIC DNA]</scope>
    <source>
        <strain evidence="3">ATCC 50505</strain>
    </source>
</reference>
<proteinExistence type="predicted"/>
<evidence type="ECO:0000313" key="2">
    <source>
        <dbReference type="EMBL" id="ELA41317.1"/>
    </source>
</evidence>
<dbReference type="EMBL" id="JH370146">
    <property type="protein sequence ID" value="ELA41317.1"/>
    <property type="molecule type" value="Genomic_DNA"/>
</dbReference>
<dbReference type="RefSeq" id="XP_007605135.1">
    <property type="nucleotide sequence ID" value="XM_007605073.1"/>
</dbReference>
<feature type="coiled-coil region" evidence="1">
    <location>
        <begin position="374"/>
        <end position="408"/>
    </location>
</feature>